<dbReference type="InterPro" id="IPR013207">
    <property type="entry name" value="LGFP"/>
</dbReference>
<dbReference type="Pfam" id="PF08310">
    <property type="entry name" value="LGFP"/>
    <property type="match status" value="3"/>
</dbReference>
<name>A0A0H5PAV2_NOCFR</name>
<dbReference type="RefSeq" id="WP_060595002.1">
    <property type="nucleotide sequence ID" value="NZ_CP031418.1"/>
</dbReference>
<dbReference type="InterPro" id="IPR036505">
    <property type="entry name" value="Amidase/PGRP_sf"/>
</dbReference>
<organism evidence="2 3">
    <name type="scientific">Nocardia farcinica</name>
    <dbReference type="NCBI Taxonomy" id="37329"/>
    <lineage>
        <taxon>Bacteria</taxon>
        <taxon>Bacillati</taxon>
        <taxon>Actinomycetota</taxon>
        <taxon>Actinomycetes</taxon>
        <taxon>Mycobacteriales</taxon>
        <taxon>Nocardiaceae</taxon>
        <taxon>Nocardia</taxon>
    </lineage>
</organism>
<protein>
    <submittedName>
        <fullName evidence="2">LGFP repeat</fullName>
    </submittedName>
</protein>
<dbReference type="EMBL" id="LN868939">
    <property type="protein sequence ID" value="CRY84394.1"/>
    <property type="molecule type" value="Genomic_DNA"/>
</dbReference>
<dbReference type="SMART" id="SM00644">
    <property type="entry name" value="Ami_2"/>
    <property type="match status" value="1"/>
</dbReference>
<keyword evidence="2" id="KW-0614">Plasmid</keyword>
<dbReference type="AlphaFoldDB" id="A0A0H5PAV2"/>
<dbReference type="GO" id="GO:0008745">
    <property type="term" value="F:N-acetylmuramoyl-L-alanine amidase activity"/>
    <property type="evidence" value="ECO:0007669"/>
    <property type="project" value="InterPro"/>
</dbReference>
<dbReference type="GO" id="GO:0009253">
    <property type="term" value="P:peptidoglycan catabolic process"/>
    <property type="evidence" value="ECO:0007669"/>
    <property type="project" value="InterPro"/>
</dbReference>
<dbReference type="Proteomes" id="UP000057820">
    <property type="component" value="Plasmid 2"/>
</dbReference>
<feature type="domain" description="N-acetylmuramoyl-L-alanine amidase" evidence="1">
    <location>
        <begin position="12"/>
        <end position="157"/>
    </location>
</feature>
<dbReference type="Gene3D" id="3.40.80.10">
    <property type="entry name" value="Peptidoglycan recognition protein-like"/>
    <property type="match status" value="1"/>
</dbReference>
<dbReference type="InterPro" id="IPR002502">
    <property type="entry name" value="Amidase_domain"/>
</dbReference>
<reference evidence="3" key="1">
    <citation type="submission" date="2015-03" db="EMBL/GenBank/DDBJ databases">
        <authorList>
            <consortium name="Pathogen Informatics"/>
        </authorList>
    </citation>
    <scope>NUCLEOTIDE SEQUENCE [LARGE SCALE GENOMIC DNA]</scope>
    <source>
        <strain evidence="3">NCTC11134</strain>
        <plasmid evidence="3">2</plasmid>
    </source>
</reference>
<evidence type="ECO:0000313" key="3">
    <source>
        <dbReference type="Proteomes" id="UP000057820"/>
    </source>
</evidence>
<evidence type="ECO:0000259" key="1">
    <source>
        <dbReference type="SMART" id="SM00644"/>
    </source>
</evidence>
<proteinExistence type="predicted"/>
<geneLocation type="plasmid" evidence="2">
    <name>2</name>
</geneLocation>
<dbReference type="KEGG" id="nfr:ERS450000_06018"/>
<gene>
    <name evidence="2" type="ORF">ERS450000_06018</name>
</gene>
<dbReference type="SUPFAM" id="SSF55846">
    <property type="entry name" value="N-acetylmuramoyl-L-alanine amidase-like"/>
    <property type="match status" value="1"/>
</dbReference>
<sequence length="356" mass="39637">MAAPQYTEIARMGNSRSKRWGARVINFLIHTQEGNGTAESLAAYLNNPAAGVSYHYTLRDGIVVDVVDTDYASWSVLDANAFTINLCFAGSRAAWSREQWLQRDHDLRIAAWLAVQDARKYGFSTDVIVPDYYRGEGISDHKYVTRELGIGDHTDVGWNFPWDVFAAYVREYATGAPALPPVNMIDQEAERAKAWIGARKTVGENVTPDGEGRFAEFENGHIYWHPRTGAHAVPAAIFEAWAERGWEAGPVGYPIGDHTVLTGPDGAPWGDVQGFENGALYRRYGQPGYWVHGEIRNRWNRSGFENGPYGWPTSDEIPFDTGSYQDFERGRIYFTPKQTLGLLHGDGPDTPVADAA</sequence>
<accession>A0A0H5PAV2</accession>
<evidence type="ECO:0000313" key="2">
    <source>
        <dbReference type="EMBL" id="CRY84394.1"/>
    </source>
</evidence>